<reference evidence="1" key="1">
    <citation type="journal article" date="2020" name="Stud. Mycol.">
        <title>101 Dothideomycetes genomes: a test case for predicting lifestyles and emergence of pathogens.</title>
        <authorList>
            <person name="Haridas S."/>
            <person name="Albert R."/>
            <person name="Binder M."/>
            <person name="Bloem J."/>
            <person name="Labutti K."/>
            <person name="Salamov A."/>
            <person name="Andreopoulos B."/>
            <person name="Baker S."/>
            <person name="Barry K."/>
            <person name="Bills G."/>
            <person name="Bluhm B."/>
            <person name="Cannon C."/>
            <person name="Castanera R."/>
            <person name="Culley D."/>
            <person name="Daum C."/>
            <person name="Ezra D."/>
            <person name="Gonzalez J."/>
            <person name="Henrissat B."/>
            <person name="Kuo A."/>
            <person name="Liang C."/>
            <person name="Lipzen A."/>
            <person name="Lutzoni F."/>
            <person name="Magnuson J."/>
            <person name="Mondo S."/>
            <person name="Nolan M."/>
            <person name="Ohm R."/>
            <person name="Pangilinan J."/>
            <person name="Park H.-J."/>
            <person name="Ramirez L."/>
            <person name="Alfaro M."/>
            <person name="Sun H."/>
            <person name="Tritt A."/>
            <person name="Yoshinaga Y."/>
            <person name="Zwiers L.-H."/>
            <person name="Turgeon B."/>
            <person name="Goodwin S."/>
            <person name="Spatafora J."/>
            <person name="Crous P."/>
            <person name="Grigoriev I."/>
        </authorList>
    </citation>
    <scope>NUCLEOTIDE SEQUENCE</scope>
    <source>
        <strain evidence="1">CBS 207.26</strain>
    </source>
</reference>
<gene>
    <name evidence="1" type="ORF">K469DRAFT_471835</name>
</gene>
<dbReference type="AlphaFoldDB" id="A0A6A6EDV0"/>
<feature type="non-terminal residue" evidence="1">
    <location>
        <position position="472"/>
    </location>
</feature>
<feature type="non-terminal residue" evidence="1">
    <location>
        <position position="1"/>
    </location>
</feature>
<dbReference type="OrthoDB" id="5236983at2759"/>
<dbReference type="GO" id="GO:0006950">
    <property type="term" value="P:response to stress"/>
    <property type="evidence" value="ECO:0007669"/>
    <property type="project" value="UniProtKB-ARBA"/>
</dbReference>
<keyword evidence="2" id="KW-1185">Reference proteome</keyword>
<accession>A0A6A6EDV0</accession>
<organism evidence="1 2">
    <name type="scientific">Zopfia rhizophila CBS 207.26</name>
    <dbReference type="NCBI Taxonomy" id="1314779"/>
    <lineage>
        <taxon>Eukaryota</taxon>
        <taxon>Fungi</taxon>
        <taxon>Dikarya</taxon>
        <taxon>Ascomycota</taxon>
        <taxon>Pezizomycotina</taxon>
        <taxon>Dothideomycetes</taxon>
        <taxon>Dothideomycetes incertae sedis</taxon>
        <taxon>Zopfiaceae</taxon>
        <taxon>Zopfia</taxon>
    </lineage>
</organism>
<dbReference type="EMBL" id="ML994622">
    <property type="protein sequence ID" value="KAF2188972.1"/>
    <property type="molecule type" value="Genomic_DNA"/>
</dbReference>
<protein>
    <submittedName>
        <fullName evidence="1">Uncharacterized protein</fullName>
    </submittedName>
</protein>
<proteinExistence type="predicted"/>
<evidence type="ECO:0000313" key="2">
    <source>
        <dbReference type="Proteomes" id="UP000800200"/>
    </source>
</evidence>
<evidence type="ECO:0000313" key="1">
    <source>
        <dbReference type="EMBL" id="KAF2188972.1"/>
    </source>
</evidence>
<dbReference type="Proteomes" id="UP000800200">
    <property type="component" value="Unassembled WGS sequence"/>
</dbReference>
<name>A0A6A6EDV0_9PEZI</name>
<sequence>NLGWNIDYATAFVVSHLDPGTSPDAAETLRKIRVVAEGIHNDGLRTREIAYRTFNKLDETLFAGHLKDAVFLDVKNMGSYVSGATYNHGQGPNPRVHRISIVLNAENHQNAPPGRILASLIHHMIHAYFLVACGPQEQEEIAYGRLGHGMHFGKILYTIKKLSGSVGRPFPLTFSHPPRYSHRSPYLDYDEYGYRSHRARGKWYCSHCHTSIEPILQDEIDGWYNLVCGPLLELPECVQKPNVLIFKDNELVEAPRSTSSPSAESVEFLFDEKAILVPNEKIDPCPTLKKNFGKTRFLAIPEDVLKETLMALLEFLHTGTYSPDIGPMTAPGRKGPPVIKPVHNDSPPYLLTDIRMFKLSAALGCEEIKGVAMGRLKMQHVTHEDPISVLTEIYEGGEPDAGLRSWGRKFLSQVPYGDFFRYGTGNGDEPPNLTKLECDMGFKERFLDLLERSGALHIDVLKTKEWLHHMGY</sequence>